<gene>
    <name evidence="2" type="ORF">J2X16_001389</name>
</gene>
<comment type="caution">
    <text evidence="2">The sequence shown here is derived from an EMBL/GenBank/DDBJ whole genome shotgun (WGS) entry which is preliminary data.</text>
</comment>
<dbReference type="EMBL" id="JAVDXQ010000002">
    <property type="protein sequence ID" value="MDR7296050.1"/>
    <property type="molecule type" value="Genomic_DNA"/>
</dbReference>
<dbReference type="Proteomes" id="UP001180536">
    <property type="component" value="Unassembled WGS sequence"/>
</dbReference>
<protein>
    <submittedName>
        <fullName evidence="2">Uncharacterized protein</fullName>
    </submittedName>
</protein>
<reference evidence="2 3" key="1">
    <citation type="submission" date="2023-07" db="EMBL/GenBank/DDBJ databases">
        <title>Sorghum-associated microbial communities from plants grown in Nebraska, USA.</title>
        <authorList>
            <person name="Schachtman D."/>
        </authorList>
    </citation>
    <scope>NUCLEOTIDE SEQUENCE [LARGE SCALE GENOMIC DNA]</scope>
    <source>
        <strain evidence="2 3">BE310</strain>
    </source>
</reference>
<keyword evidence="3" id="KW-1185">Reference proteome</keyword>
<proteinExistence type="predicted"/>
<organism evidence="2 3">
    <name type="scientific">Pelomonas aquatica</name>
    <dbReference type="NCBI Taxonomy" id="431058"/>
    <lineage>
        <taxon>Bacteria</taxon>
        <taxon>Pseudomonadati</taxon>
        <taxon>Pseudomonadota</taxon>
        <taxon>Betaproteobacteria</taxon>
        <taxon>Burkholderiales</taxon>
        <taxon>Sphaerotilaceae</taxon>
        <taxon>Roseateles</taxon>
    </lineage>
</organism>
<dbReference type="RefSeq" id="WP_157275383.1">
    <property type="nucleotide sequence ID" value="NZ_JAVDXQ010000002.1"/>
</dbReference>
<evidence type="ECO:0000256" key="1">
    <source>
        <dbReference type="SAM" id="MobiDB-lite"/>
    </source>
</evidence>
<name>A0ABU1Z614_9BURK</name>
<evidence type="ECO:0000313" key="2">
    <source>
        <dbReference type="EMBL" id="MDR7296050.1"/>
    </source>
</evidence>
<sequence>MPTTSQALGPTVVPTTPPDTDGSNVDSVYQALLQGVGHEFVTEANVQALIQRAEADRHPVLAAELREWQAPCG</sequence>
<feature type="region of interest" description="Disordered" evidence="1">
    <location>
        <begin position="1"/>
        <end position="23"/>
    </location>
</feature>
<evidence type="ECO:0000313" key="3">
    <source>
        <dbReference type="Proteomes" id="UP001180536"/>
    </source>
</evidence>
<feature type="compositionally biased region" description="Low complexity" evidence="1">
    <location>
        <begin position="10"/>
        <end position="21"/>
    </location>
</feature>
<accession>A0ABU1Z614</accession>